<evidence type="ECO:0000256" key="1">
    <source>
        <dbReference type="ARBA" id="ARBA00023125"/>
    </source>
</evidence>
<sequence length="134" mass="15641">MKIAQAAKQVELSAATLRYYESIGLIPPVKRNESGIRDYDEDDVNWIQFIKCMRSAGLSIEALIEYTALFIEGADHTIEPRKNILINERKRLTEKQREIDETIKRLNRKIEDYEDILENEAKLKNRLKAECISE</sequence>
<dbReference type="GO" id="GO:0003677">
    <property type="term" value="F:DNA binding"/>
    <property type="evidence" value="ECO:0007669"/>
    <property type="project" value="UniProtKB-KW"/>
</dbReference>
<dbReference type="CDD" id="cd01109">
    <property type="entry name" value="HTH_YyaN"/>
    <property type="match status" value="1"/>
</dbReference>
<dbReference type="InterPro" id="IPR000551">
    <property type="entry name" value="MerR-type_HTH_dom"/>
</dbReference>
<dbReference type="STRING" id="1449088.AJ82_03190"/>
<dbReference type="InterPro" id="IPR047057">
    <property type="entry name" value="MerR_fam"/>
</dbReference>
<evidence type="ECO:0000313" key="2">
    <source>
        <dbReference type="EMBL" id="QOY26165.1"/>
    </source>
</evidence>
<organism evidence="2 3">
    <name type="scientific">Bacillus velezensis</name>
    <dbReference type="NCBI Taxonomy" id="492670"/>
    <lineage>
        <taxon>Bacteria</taxon>
        <taxon>Bacillati</taxon>
        <taxon>Bacillota</taxon>
        <taxon>Bacilli</taxon>
        <taxon>Bacillales</taxon>
        <taxon>Bacillaceae</taxon>
        <taxon>Bacillus</taxon>
        <taxon>Bacillus amyloliquefaciens group</taxon>
    </lineage>
</organism>
<accession>A0A2D3DKY4</accession>
<dbReference type="RefSeq" id="WP_017419190.1">
    <property type="nucleotide sequence ID" value="NZ_BDDG01000011.1"/>
</dbReference>
<dbReference type="Proteomes" id="UP000587477">
    <property type="component" value="Chromosome"/>
</dbReference>
<dbReference type="EMBL" id="CP063687">
    <property type="protein sequence ID" value="QOY26165.1"/>
    <property type="molecule type" value="Genomic_DNA"/>
</dbReference>
<reference evidence="3" key="1">
    <citation type="submission" date="2020-10" db="EMBL/GenBank/DDBJ databases">
        <title>Complete genome sequence of Bacillus velezensis NST6.</title>
        <authorList>
            <person name="Choi J."/>
        </authorList>
    </citation>
    <scope>NUCLEOTIDE SEQUENCE [LARGE SCALE GENOMIC DNA]</scope>
    <source>
        <strain evidence="3">NST6</strain>
    </source>
</reference>
<name>A0A1D9PG97_BACVE</name>
<dbReference type="Gene3D" id="1.10.1660.10">
    <property type="match status" value="1"/>
</dbReference>
<dbReference type="PANTHER" id="PTHR30204">
    <property type="entry name" value="REDOX-CYCLING DRUG-SENSING TRANSCRIPTIONAL ACTIVATOR SOXR"/>
    <property type="match status" value="1"/>
</dbReference>
<accession>A0A1D9PG97</accession>
<protein>
    <submittedName>
        <fullName evidence="2">HTH-type transcriptional regulator AdhR</fullName>
    </submittedName>
</protein>
<dbReference type="PRINTS" id="PR00040">
    <property type="entry name" value="HTHMERR"/>
</dbReference>
<proteinExistence type="predicted"/>
<dbReference type="AlphaFoldDB" id="A0A1D9PG97"/>
<dbReference type="PROSITE" id="PS00552">
    <property type="entry name" value="HTH_MERR_1"/>
    <property type="match status" value="1"/>
</dbReference>
<gene>
    <name evidence="2" type="primary">adhR</name>
    <name evidence="2" type="ORF">BACVE_001121</name>
</gene>
<keyword evidence="1" id="KW-0238">DNA-binding</keyword>
<dbReference type="SUPFAM" id="SSF46955">
    <property type="entry name" value="Putative DNA-binding domain"/>
    <property type="match status" value="1"/>
</dbReference>
<dbReference type="SMART" id="SM00422">
    <property type="entry name" value="HTH_MERR"/>
    <property type="match status" value="1"/>
</dbReference>
<dbReference type="Pfam" id="PF13411">
    <property type="entry name" value="MerR_1"/>
    <property type="match status" value="1"/>
</dbReference>
<evidence type="ECO:0000313" key="3">
    <source>
        <dbReference type="Proteomes" id="UP000587477"/>
    </source>
</evidence>
<dbReference type="InterPro" id="IPR009061">
    <property type="entry name" value="DNA-bd_dom_put_sf"/>
</dbReference>
<dbReference type="GO" id="GO:0003700">
    <property type="term" value="F:DNA-binding transcription factor activity"/>
    <property type="evidence" value="ECO:0007669"/>
    <property type="project" value="InterPro"/>
</dbReference>
<dbReference type="PROSITE" id="PS50937">
    <property type="entry name" value="HTH_MERR_2"/>
    <property type="match status" value="1"/>
</dbReference>
<dbReference type="PANTHER" id="PTHR30204:SF98">
    <property type="entry name" value="HTH-TYPE TRANSCRIPTIONAL REGULATOR ADHR"/>
    <property type="match status" value="1"/>
</dbReference>